<dbReference type="AlphaFoldDB" id="A0A851EZG2"/>
<dbReference type="Gene3D" id="1.10.287.210">
    <property type="match status" value="1"/>
</dbReference>
<protein>
    <submittedName>
        <fullName evidence="1">ENR1 protein</fullName>
    </submittedName>
</protein>
<evidence type="ECO:0000313" key="1">
    <source>
        <dbReference type="EMBL" id="NWI85698.1"/>
    </source>
</evidence>
<keyword evidence="2" id="KW-1185">Reference proteome</keyword>
<dbReference type="SUPFAM" id="SSF58069">
    <property type="entry name" value="Virus ectodomain"/>
    <property type="match status" value="1"/>
</dbReference>
<proteinExistence type="predicted"/>
<name>A0A851EZG2_PITSO</name>
<feature type="non-terminal residue" evidence="1">
    <location>
        <position position="1"/>
    </location>
</feature>
<gene>
    <name evidence="1" type="primary">Erv31_0</name>
    <name evidence="1" type="ORF">PITSOR_R15165</name>
</gene>
<reference evidence="1" key="1">
    <citation type="submission" date="2019-10" db="EMBL/GenBank/DDBJ databases">
        <title>Bird 10,000 Genomes (B10K) Project - Family phase.</title>
        <authorList>
            <person name="Zhang G."/>
        </authorList>
    </citation>
    <scope>NUCLEOTIDE SEQUENCE</scope>
    <source>
        <strain evidence="1">B10K-DU-002-53</strain>
        <tissue evidence="1">Muscle</tissue>
    </source>
</reference>
<comment type="caution">
    <text evidence="1">The sequence shown here is derived from an EMBL/GenBank/DDBJ whole genome shotgun (WGS) entry which is preliminary data.</text>
</comment>
<feature type="non-terminal residue" evidence="1">
    <location>
        <position position="58"/>
    </location>
</feature>
<organism evidence="1 2">
    <name type="scientific">Pitta sordida</name>
    <name type="common">Hooded pitta</name>
    <dbReference type="NCBI Taxonomy" id="9163"/>
    <lineage>
        <taxon>Eukaryota</taxon>
        <taxon>Metazoa</taxon>
        <taxon>Chordata</taxon>
        <taxon>Craniata</taxon>
        <taxon>Vertebrata</taxon>
        <taxon>Euteleostomi</taxon>
        <taxon>Archelosauria</taxon>
        <taxon>Archosauria</taxon>
        <taxon>Dinosauria</taxon>
        <taxon>Saurischia</taxon>
        <taxon>Theropoda</taxon>
        <taxon>Coelurosauria</taxon>
        <taxon>Aves</taxon>
        <taxon>Neognathae</taxon>
        <taxon>Neoaves</taxon>
        <taxon>Telluraves</taxon>
        <taxon>Australaves</taxon>
        <taxon>Passeriformes</taxon>
        <taxon>Pittidae</taxon>
        <taxon>Pitta</taxon>
    </lineage>
</organism>
<evidence type="ECO:0000313" key="2">
    <source>
        <dbReference type="Proteomes" id="UP000633448"/>
    </source>
</evidence>
<dbReference type="OrthoDB" id="8949317at2759"/>
<sequence>MLNQIIQLQAGLEIIINKTGDALTILARQNGKIRRAVYHNWLALDYLLANEVGVFGKF</sequence>
<dbReference type="Proteomes" id="UP000633448">
    <property type="component" value="Unassembled WGS sequence"/>
</dbReference>
<dbReference type="EMBL" id="WEKX01002967">
    <property type="protein sequence ID" value="NWI85698.1"/>
    <property type="molecule type" value="Genomic_DNA"/>
</dbReference>
<accession>A0A851EZG2</accession>